<evidence type="ECO:0000313" key="1">
    <source>
        <dbReference type="EMBL" id="CAB5220258.1"/>
    </source>
</evidence>
<dbReference type="EMBL" id="LR798283">
    <property type="protein sequence ID" value="CAB5220258.1"/>
    <property type="molecule type" value="Genomic_DNA"/>
</dbReference>
<protein>
    <submittedName>
        <fullName evidence="1">Uncharacterized protein</fullName>
    </submittedName>
</protein>
<accession>A0A6J7WTW6</accession>
<gene>
    <name evidence="1" type="ORF">UFOVP238_9</name>
</gene>
<reference evidence="1" key="1">
    <citation type="submission" date="2020-05" db="EMBL/GenBank/DDBJ databases">
        <authorList>
            <person name="Chiriac C."/>
            <person name="Salcher M."/>
            <person name="Ghai R."/>
            <person name="Kavagutti S V."/>
        </authorList>
    </citation>
    <scope>NUCLEOTIDE SEQUENCE</scope>
</reference>
<name>A0A6J7WTW6_9CAUD</name>
<sequence>MTVPTSTPDFDPVIAMYLLVAKRVLTSARIFVDALSQQNIVDATLACVDLVGACTSSVPEIGLYLSGRCAENKDYANEFGEHAVDRYNALLYQASGGDSLVLLGEEFDEQLRIINELYGTGD</sequence>
<proteinExistence type="predicted"/>
<organism evidence="1">
    <name type="scientific">uncultured Caudovirales phage</name>
    <dbReference type="NCBI Taxonomy" id="2100421"/>
    <lineage>
        <taxon>Viruses</taxon>
        <taxon>Duplodnaviria</taxon>
        <taxon>Heunggongvirae</taxon>
        <taxon>Uroviricota</taxon>
        <taxon>Caudoviricetes</taxon>
        <taxon>Peduoviridae</taxon>
        <taxon>Maltschvirus</taxon>
        <taxon>Maltschvirus maltsch</taxon>
    </lineage>
</organism>